<reference evidence="1 2" key="1">
    <citation type="submission" date="2019-09" db="EMBL/GenBank/DDBJ databases">
        <title>Salinarimonas rosea gen. nov., sp. nov., a new member of the a-2 subgroup of the Proteobacteria.</title>
        <authorList>
            <person name="Liu J."/>
        </authorList>
    </citation>
    <scope>NUCLEOTIDE SEQUENCE [LARGE SCALE GENOMIC DNA]</scope>
    <source>
        <strain evidence="1 2">BN140002</strain>
    </source>
</reference>
<dbReference type="OrthoDB" id="9797716at2"/>
<name>A0A5B2VTZ7_9HYPH</name>
<protein>
    <recommendedName>
        <fullName evidence="3">Transcriptional regulator</fullName>
    </recommendedName>
</protein>
<evidence type="ECO:0000313" key="2">
    <source>
        <dbReference type="Proteomes" id="UP000323142"/>
    </source>
</evidence>
<dbReference type="EMBL" id="VUOA01000007">
    <property type="protein sequence ID" value="KAA2242140.1"/>
    <property type="molecule type" value="Genomic_DNA"/>
</dbReference>
<comment type="caution">
    <text evidence="1">The sequence shown here is derived from an EMBL/GenBank/DDBJ whole genome shotgun (WGS) entry which is preliminary data.</text>
</comment>
<dbReference type="Proteomes" id="UP000323142">
    <property type="component" value="Unassembled WGS sequence"/>
</dbReference>
<proteinExistence type="predicted"/>
<dbReference type="RefSeq" id="WP_149815748.1">
    <property type="nucleotide sequence ID" value="NZ_VUOA01000007.1"/>
</dbReference>
<keyword evidence="2" id="KW-1185">Reference proteome</keyword>
<gene>
    <name evidence="1" type="ORF">F0L46_04035</name>
</gene>
<accession>A0A5B2VTZ7</accession>
<evidence type="ECO:0008006" key="3">
    <source>
        <dbReference type="Google" id="ProtNLM"/>
    </source>
</evidence>
<dbReference type="AlphaFoldDB" id="A0A5B2VTZ7"/>
<evidence type="ECO:0000313" key="1">
    <source>
        <dbReference type="EMBL" id="KAA2242140.1"/>
    </source>
</evidence>
<reference evidence="1 2" key="2">
    <citation type="submission" date="2019-09" db="EMBL/GenBank/DDBJ databases">
        <authorList>
            <person name="Jin C."/>
        </authorList>
    </citation>
    <scope>NUCLEOTIDE SEQUENCE [LARGE SCALE GENOMIC DNA]</scope>
    <source>
        <strain evidence="1 2">BN140002</strain>
    </source>
</reference>
<organism evidence="1 2">
    <name type="scientific">Salinarimonas soli</name>
    <dbReference type="NCBI Taxonomy" id="1638099"/>
    <lineage>
        <taxon>Bacteria</taxon>
        <taxon>Pseudomonadati</taxon>
        <taxon>Pseudomonadota</taxon>
        <taxon>Alphaproteobacteria</taxon>
        <taxon>Hyphomicrobiales</taxon>
        <taxon>Salinarimonadaceae</taxon>
        <taxon>Salinarimonas</taxon>
    </lineage>
</organism>
<sequence length="127" mass="13445">MPDKALRAARTCYGHLAGEIGVALFADLVRLGVLDPVGGEPRDRHHRPAVAVTPAGRRHLQAIGYKGPFEAASCLDGTEKRPHLAGPLGLALTRFLLDRGLLAPVAGSRVLTLPGDPRGFLCEAVRP</sequence>